<dbReference type="EMBL" id="CAJVPM010047787">
    <property type="protein sequence ID" value="CAG8721531.1"/>
    <property type="molecule type" value="Genomic_DNA"/>
</dbReference>
<reference evidence="1" key="1">
    <citation type="submission" date="2021-06" db="EMBL/GenBank/DDBJ databases">
        <authorList>
            <person name="Kallberg Y."/>
            <person name="Tangrot J."/>
            <person name="Rosling A."/>
        </authorList>
    </citation>
    <scope>NUCLEOTIDE SEQUENCE</scope>
    <source>
        <strain evidence="1">AU212A</strain>
    </source>
</reference>
<gene>
    <name evidence="1" type="ORF">SCALOS_LOCUS11272</name>
</gene>
<dbReference type="Proteomes" id="UP000789860">
    <property type="component" value="Unassembled WGS sequence"/>
</dbReference>
<evidence type="ECO:0000313" key="2">
    <source>
        <dbReference type="Proteomes" id="UP000789860"/>
    </source>
</evidence>
<name>A0ACA9PUH1_9GLOM</name>
<evidence type="ECO:0000313" key="1">
    <source>
        <dbReference type="EMBL" id="CAG8721531.1"/>
    </source>
</evidence>
<sequence>SANTRARPCHKNSEHYYGHECKIKSRSFLPTLYALKKKLPSSRIVYPLYNAHETLPVY</sequence>
<comment type="caution">
    <text evidence="1">The sequence shown here is derived from an EMBL/GenBank/DDBJ whole genome shotgun (WGS) entry which is preliminary data.</text>
</comment>
<feature type="non-terminal residue" evidence="1">
    <location>
        <position position="1"/>
    </location>
</feature>
<accession>A0ACA9PUH1</accession>
<proteinExistence type="predicted"/>
<organism evidence="1 2">
    <name type="scientific">Scutellospora calospora</name>
    <dbReference type="NCBI Taxonomy" id="85575"/>
    <lineage>
        <taxon>Eukaryota</taxon>
        <taxon>Fungi</taxon>
        <taxon>Fungi incertae sedis</taxon>
        <taxon>Mucoromycota</taxon>
        <taxon>Glomeromycotina</taxon>
        <taxon>Glomeromycetes</taxon>
        <taxon>Diversisporales</taxon>
        <taxon>Gigasporaceae</taxon>
        <taxon>Scutellospora</taxon>
    </lineage>
</organism>
<feature type="non-terminal residue" evidence="1">
    <location>
        <position position="58"/>
    </location>
</feature>
<protein>
    <submittedName>
        <fullName evidence="1">6717_t:CDS:1</fullName>
    </submittedName>
</protein>
<keyword evidence="2" id="KW-1185">Reference proteome</keyword>